<evidence type="ECO:0000256" key="3">
    <source>
        <dbReference type="ARBA" id="ARBA00023052"/>
    </source>
</evidence>
<dbReference type="InterPro" id="IPR029061">
    <property type="entry name" value="THDP-binding"/>
</dbReference>
<dbReference type="Gene3D" id="3.40.50.970">
    <property type="match status" value="1"/>
</dbReference>
<dbReference type="AlphaFoldDB" id="A0A8J7YWG3"/>
<proteinExistence type="inferred from homology"/>
<evidence type="ECO:0000256" key="1">
    <source>
        <dbReference type="ARBA" id="ARBA00001964"/>
    </source>
</evidence>
<dbReference type="GO" id="GO:0006082">
    <property type="term" value="P:organic acid metabolic process"/>
    <property type="evidence" value="ECO:0007669"/>
    <property type="project" value="UniProtKB-ARBA"/>
</dbReference>
<dbReference type="FunFam" id="3.40.50.970:FF:000129">
    <property type="entry name" value="Transketolase"/>
    <property type="match status" value="1"/>
</dbReference>
<comment type="caution">
    <text evidence="5">The sequence shown here is derived from an EMBL/GenBank/DDBJ whole genome shotgun (WGS) entry which is preliminary data.</text>
</comment>
<dbReference type="Pfam" id="PF02779">
    <property type="entry name" value="Transket_pyr"/>
    <property type="match status" value="1"/>
</dbReference>
<feature type="domain" description="Transketolase-like pyrimidine-binding" evidence="4">
    <location>
        <begin position="15"/>
        <end position="184"/>
    </location>
</feature>
<protein>
    <submittedName>
        <fullName evidence="5">Transketolase family protein</fullName>
    </submittedName>
</protein>
<dbReference type="PANTHER" id="PTHR43825">
    <property type="entry name" value="PYRUVATE DEHYDROGENASE E1 COMPONENT"/>
    <property type="match status" value="1"/>
</dbReference>
<dbReference type="Proteomes" id="UP000768163">
    <property type="component" value="Unassembled WGS sequence"/>
</dbReference>
<dbReference type="SUPFAM" id="SSF52922">
    <property type="entry name" value="TK C-terminal domain-like"/>
    <property type="match status" value="1"/>
</dbReference>
<dbReference type="EMBL" id="JAACQH010000062">
    <property type="protein sequence ID" value="NCS91445.1"/>
    <property type="molecule type" value="Genomic_DNA"/>
</dbReference>
<evidence type="ECO:0000313" key="6">
    <source>
        <dbReference type="EMBL" id="NCS91445.1"/>
    </source>
</evidence>
<evidence type="ECO:0000259" key="4">
    <source>
        <dbReference type="SMART" id="SM00861"/>
    </source>
</evidence>
<keyword evidence="3" id="KW-0786">Thiamine pyrophosphate</keyword>
<reference evidence="5" key="1">
    <citation type="submission" date="2019-11" db="EMBL/GenBank/DDBJ databases">
        <title>Lipid analysis of CO2-rich subsurface aquifers suggests an autotrophy-based deep biosphere with lysolipids enriched in CPR bacteria.</title>
        <authorList>
            <person name="Probst A.J."/>
            <person name="Elling F.J."/>
            <person name="Castelle C.J."/>
            <person name="Zhu Q."/>
            <person name="Elvert M."/>
            <person name="Birarda G."/>
            <person name="Holman H.-Y."/>
            <person name="Lane K.R."/>
            <person name="Ladd B."/>
            <person name="Ryan M.C."/>
            <person name="Woyke T."/>
            <person name="Hinrichs K.-U."/>
            <person name="Banfield J.F."/>
        </authorList>
    </citation>
    <scope>NUCLEOTIDE SEQUENCE</scope>
    <source>
        <strain evidence="5">CG_2015-01_33_1645</strain>
        <strain evidence="6">CG_2015-04_33_537</strain>
    </source>
</reference>
<dbReference type="InterPro" id="IPR005475">
    <property type="entry name" value="Transketolase-like_Pyr-bd"/>
</dbReference>
<gene>
    <name evidence="6" type="ORF">GW779_03410</name>
    <name evidence="5" type="ORF">GW910_01630</name>
</gene>
<dbReference type="EMBL" id="JAACVF010000040">
    <property type="protein sequence ID" value="NCN64763.1"/>
    <property type="molecule type" value="Genomic_DNA"/>
</dbReference>
<dbReference type="CDD" id="cd07033">
    <property type="entry name" value="TPP_PYR_DXS_TK_like"/>
    <property type="match status" value="1"/>
</dbReference>
<evidence type="ECO:0000256" key="2">
    <source>
        <dbReference type="ARBA" id="ARBA00007131"/>
    </source>
</evidence>
<dbReference type="Pfam" id="PF02780">
    <property type="entry name" value="Transketolase_C"/>
    <property type="match status" value="1"/>
</dbReference>
<evidence type="ECO:0000313" key="7">
    <source>
        <dbReference type="Proteomes" id="UP000768163"/>
    </source>
</evidence>
<sequence>MKFYPVKEENLAIHESPRNTYGDTLVQSGERFSNIVVLDADLAESTQTKRFKKRFPGKFFDAGVAEQNLMGVAAGLAMSGKIVFASTFAYFGSGRAWDQVRNIIAHDKLNVRIVVTHSGLGVGEDGHSHQALEDIALMRAIPNMKVIVPADATETKKVIEKSAETDGIMKGPVYIRLVRQNVPKIFDDDYEFELGKAVKLADEELANGDDVSIIACGVMVSKAIEAGKILKNEGIKASVLNMSSIKPIDENAILEEANKTNAIITAEDHSVISGLGSSVAEILAEKRPTIMKRIGTNDCFGQSGTHDELYKYYGMTAKDIANAAKKILKK</sequence>
<evidence type="ECO:0000313" key="5">
    <source>
        <dbReference type="EMBL" id="NCN64763.1"/>
    </source>
</evidence>
<dbReference type="InterPro" id="IPR051157">
    <property type="entry name" value="PDH/Transketolase"/>
</dbReference>
<organism evidence="5 7">
    <name type="scientific">Candidatus Altarchaeum hamiconexum</name>
    <dbReference type="NCBI Taxonomy" id="1803513"/>
    <lineage>
        <taxon>Archaea</taxon>
        <taxon>Candidatus Altarchaeota</taxon>
        <taxon>Candidatus Altiarchaeia</taxon>
        <taxon>Candidatus Altarchaeales</taxon>
        <taxon>Candidatus Altarchaeaceae</taxon>
        <taxon>Candidatus Altarchaeum</taxon>
    </lineage>
</organism>
<name>A0A8J7YWG3_9ARCH</name>
<dbReference type="SUPFAM" id="SSF52518">
    <property type="entry name" value="Thiamin diphosphate-binding fold (THDP-binding)"/>
    <property type="match status" value="1"/>
</dbReference>
<dbReference type="GO" id="GO:0044272">
    <property type="term" value="P:sulfur compound biosynthetic process"/>
    <property type="evidence" value="ECO:0007669"/>
    <property type="project" value="UniProtKB-ARBA"/>
</dbReference>
<comment type="cofactor">
    <cofactor evidence="1">
        <name>thiamine diphosphate</name>
        <dbReference type="ChEBI" id="CHEBI:58937"/>
    </cofactor>
</comment>
<comment type="similarity">
    <text evidence="2">Belongs to the transketolase family.</text>
</comment>
<dbReference type="InterPro" id="IPR009014">
    <property type="entry name" value="Transketo_C/PFOR_II"/>
</dbReference>
<dbReference type="SMART" id="SM00861">
    <property type="entry name" value="Transket_pyr"/>
    <property type="match status" value="1"/>
</dbReference>
<accession>A0A8J7YWG3</accession>
<dbReference type="InterPro" id="IPR033248">
    <property type="entry name" value="Transketolase_C"/>
</dbReference>
<dbReference type="PANTHER" id="PTHR43825:SF1">
    <property type="entry name" value="TRANSKETOLASE-LIKE PYRIMIDINE-BINDING DOMAIN-CONTAINING PROTEIN"/>
    <property type="match status" value="1"/>
</dbReference>
<dbReference type="Proteomes" id="UP000738826">
    <property type="component" value="Unassembled WGS sequence"/>
</dbReference>
<dbReference type="Gene3D" id="3.40.50.920">
    <property type="match status" value="1"/>
</dbReference>